<evidence type="ECO:0000256" key="1">
    <source>
        <dbReference type="SAM" id="MobiDB-lite"/>
    </source>
</evidence>
<comment type="caution">
    <text evidence="4">The sequence shown here is derived from an EMBL/GenBank/DDBJ whole genome shotgun (WGS) entry which is preliminary data.</text>
</comment>
<evidence type="ECO:0000313" key="4">
    <source>
        <dbReference type="EMBL" id="RXZ48326.1"/>
    </source>
</evidence>
<dbReference type="PROSITE" id="PS51318">
    <property type="entry name" value="TAT"/>
    <property type="match status" value="1"/>
</dbReference>
<feature type="domain" description="SpaA-like prealbumin fold" evidence="3">
    <location>
        <begin position="635"/>
        <end position="724"/>
    </location>
</feature>
<evidence type="ECO:0000313" key="5">
    <source>
        <dbReference type="Proteomes" id="UP000292881"/>
    </source>
</evidence>
<dbReference type="OrthoDB" id="3985100at2"/>
<keyword evidence="2" id="KW-1133">Transmembrane helix</keyword>
<dbReference type="Proteomes" id="UP000292881">
    <property type="component" value="Unassembled WGS sequence"/>
</dbReference>
<feature type="region of interest" description="Disordered" evidence="1">
    <location>
        <begin position="311"/>
        <end position="341"/>
    </location>
</feature>
<dbReference type="InterPro" id="IPR006311">
    <property type="entry name" value="TAT_signal"/>
</dbReference>
<feature type="transmembrane region" description="Helical" evidence="2">
    <location>
        <begin position="21"/>
        <end position="44"/>
    </location>
</feature>
<keyword evidence="2" id="KW-0472">Membrane</keyword>
<protein>
    <recommendedName>
        <fullName evidence="3">SpaA-like prealbumin fold domain-containing protein</fullName>
    </recommendedName>
</protein>
<name>A0A4Q2JNE0_9MICO</name>
<keyword evidence="2" id="KW-0812">Transmembrane</keyword>
<proteinExistence type="predicted"/>
<feature type="domain" description="SpaA-like prealbumin fold" evidence="3">
    <location>
        <begin position="418"/>
        <end position="521"/>
    </location>
</feature>
<accession>A0A4Q2JNE0</accession>
<dbReference type="AlphaFoldDB" id="A0A4Q2JNE0"/>
<evidence type="ECO:0000256" key="2">
    <source>
        <dbReference type="SAM" id="Phobius"/>
    </source>
</evidence>
<feature type="domain" description="SpaA-like prealbumin fold" evidence="3">
    <location>
        <begin position="305"/>
        <end position="412"/>
    </location>
</feature>
<organism evidence="4 5">
    <name type="scientific">Agromyces binzhouensis</name>
    <dbReference type="NCBI Taxonomy" id="1817495"/>
    <lineage>
        <taxon>Bacteria</taxon>
        <taxon>Bacillati</taxon>
        <taxon>Actinomycetota</taxon>
        <taxon>Actinomycetes</taxon>
        <taxon>Micrococcales</taxon>
        <taxon>Microbacteriaceae</taxon>
        <taxon>Agromyces</taxon>
    </lineage>
</organism>
<dbReference type="InterPro" id="IPR055371">
    <property type="entry name" value="SpaA_PFL_dom_4"/>
</dbReference>
<dbReference type="Pfam" id="PF24514">
    <property type="entry name" value="SpaA_4"/>
    <property type="match status" value="4"/>
</dbReference>
<feature type="compositionally biased region" description="Polar residues" evidence="1">
    <location>
        <begin position="321"/>
        <end position="341"/>
    </location>
</feature>
<evidence type="ECO:0000259" key="3">
    <source>
        <dbReference type="Pfam" id="PF24514"/>
    </source>
</evidence>
<reference evidence="4 5" key="1">
    <citation type="submission" date="2019-01" db="EMBL/GenBank/DDBJ databases">
        <authorList>
            <person name="Li J."/>
        </authorList>
    </citation>
    <scope>NUCLEOTIDE SEQUENCE [LARGE SCALE GENOMIC DNA]</scope>
    <source>
        <strain evidence="4 5">CGMCC 4.7180</strain>
    </source>
</reference>
<dbReference type="RefSeq" id="WP_129234255.1">
    <property type="nucleotide sequence ID" value="NZ_SDPL01000099.1"/>
</dbReference>
<feature type="region of interest" description="Disordered" evidence="1">
    <location>
        <begin position="83"/>
        <end position="115"/>
    </location>
</feature>
<keyword evidence="5" id="KW-1185">Reference proteome</keyword>
<feature type="domain" description="SpaA-like prealbumin fold" evidence="3">
    <location>
        <begin position="526"/>
        <end position="630"/>
    </location>
</feature>
<sequence>MPHTTRIRTPEERITFRRRCLRAAAVTGILALGATAFIGGPALAAHGDVSLIGSDFEIDTDANLKVDHATPPSLDWANVNEARQADTESGTGDDSFGQGSKEDTEVPSVVSGSIPPNKSDLKNFGTYLEETPGGDFLHMFWHRVQDPTGTTNMDFEFNQSETLSANGVTPVRTDGDLLIQYDLANGGTNPELFLSRWVASGPKSQCEAANSTPCWGTRVNLSAAGDATGSINTSMIPAADTEGLGDISARTFGEASVDFSAIVGDGCVTFGSAYLKSRSSDSFTAAMKDFIAPLDTGIDSCAQVIIRKVTDPSPDPSDSSFSYTTGNFETPTETNPSFSLKNGESQDYSQVFIGSGLTVTEDLAALPAGWKLDSIDCSASTGVTPLTDVATGTITFDLDANSDIVDCTYYNETGGTVIVRKVTDPDPDPSNASFGYSTVLDTLTNGTDPSFSLGNGESQTYDDVLLGTGYTITEDSLPAGWAFEDLDCSASSGVSPNIVGATVTFDIDDASDVLDCTYGNQTGGTVIVRKVTQPSPDASDTSFDYSTAFSTLSGATDPTFSLKDGEQQTYSDVLFGTGLTVAEGALPPGWELIDVDCSQSSGVTPVIVDELVTFTIDDAEDVLDCTYTNRAFGSIVVEKITDSGSGSFEFTSTTLSPSPFTLTTTAAGAGGKDSQTFSNLDPGTYDVAETIPDFWNLVSATCDDGSDPSAIGLSPGETVTCTFNDDRELGSIRIEKDRKHAADGLGVNHPHEGVDFTITGGELPAEGVTVTTDANGVACYTGLVVSGLVGNYTVEESIPAGYVMAVPGTQTANVAEASADDCSDANAGAVKQFTNIPLTNITVSVDSQVPGGTFSSIECDVAGSDSVAIADAIDDPSITINDLEPRTVVCTIVIDP</sequence>
<gene>
    <name evidence="4" type="ORF">ESO86_07015</name>
</gene>
<dbReference type="EMBL" id="SDPL01000099">
    <property type="protein sequence ID" value="RXZ48326.1"/>
    <property type="molecule type" value="Genomic_DNA"/>
</dbReference>